<dbReference type="AlphaFoldDB" id="A0A8J2NDG7"/>
<gene>
    <name evidence="2" type="ORF">FEQUK3_LOCUS6139</name>
</gene>
<comment type="caution">
    <text evidence="2">The sequence shown here is derived from an EMBL/GenBank/DDBJ whole genome shotgun (WGS) entry which is preliminary data.</text>
</comment>
<name>A0A8J2NDG7_FUSEQ</name>
<feature type="region of interest" description="Disordered" evidence="1">
    <location>
        <begin position="1152"/>
        <end position="1192"/>
    </location>
</feature>
<feature type="compositionally biased region" description="Polar residues" evidence="1">
    <location>
        <begin position="1"/>
        <end position="23"/>
    </location>
</feature>
<sequence>MATNPRSSNRPSRQQPPYDSQSLPEHRTRYPTPRKASIQGSYQYIQYRPIWTDPSWQDEGPARDKTEFKIRDPIFDRLRPALLPRDNFSNPTIYAQRFGIFPGRTDGRSRASPTRSESRKLFNVSTDIKTGKQLFDRFDELAKDADQHVDDYMEQVRPDMQKMNDADQKYMQQYEDLLIDEHWQNILFGSLTMDEILAEGYFVRDNTEINQLSGPLYGLFSRERWADCRELGKTTESPRYVYTLDGKREEWDPRNNDRVWNVLQPALQLATRLLLMDENFIDGLKDITNRFWVDERLFINMEEQDRNKKVRFLRDREALGPRKVEGAQKLKDTGIDTNSLSWEALCRIFSIKLTSGFDSKGKTTKDCFRLGYQSAPEFFYDHHHTKIIVHIDAELVWPLLVDKYTKSEKLMANIVLATTITHEMMHAFVSSTYKWLGDPVSFGITDHEQIAACRKLDIALRDYVNRDRWDEPCFEDGHFGEVGHAYQEHVMAGGYWPFVYSTTDFVTPPLLQTAAGLICLQLRSEGERNEVPNLEEPDAQLTILSHFVRFEDVNKFFSQSFWDVAIEKYGSAALREPSKKPHKFNFYPADHRYDNLTIECLNVDPEREQLLPWAKPGGEIRMILCEFAAHINQVHLADSDTKSLELLYEIWDKTREKLGCTADWDAEMLYQNTAPFDNRRELWAQKLQSGKIEHFEGRVVPKLMDFAKIVERELAHHDTLLCELYQGGSPFFDLWVSDLPEGMTIWREHVKDLQVVFKDLGTLLNIIGEGMKRLEGDWGQRILTLGRRVEDLVRLLELDASNHNWRDLMWTLPMLRKSRRLPHQRYYFLAKKEMLKLTGEDIDELSIPQRLSGTLDDGRGDNVRDQQIREPSTGIFDLDGVKNLVGRLNEEHKAAQKTNKDRIASNLCSNRGVPTLRGEAIAQAGRTPLIPSKFQQMQMDNQPIPLSDSQSFNGNGGSFSVYSGTGSPFPAHEPNQPSAWVANSAADLAAWANRPLGGATPAARGIIPHPYAIRETVTEDLLHTAAFSIPSRDPSTFVNQHPREIIAPATTLGTGPVGATYQQREQGSDSDSDIDVADVPAGGHAAKAGVVLDVGYSSSDSDFSEDETGEGSDTTPPWIPDEDEQVSTGSDALSISKKYEKGVKWQTLKRKSSWAPASVKKQRVEPSKSKRQSVRVEYTRQVNHRKRKGESMSWRKVLSGLSGGY</sequence>
<feature type="region of interest" description="Disordered" evidence="1">
    <location>
        <begin position="1097"/>
        <end position="1133"/>
    </location>
</feature>
<accession>A0A8J2NDG7</accession>
<evidence type="ECO:0000256" key="1">
    <source>
        <dbReference type="SAM" id="MobiDB-lite"/>
    </source>
</evidence>
<protein>
    <submittedName>
        <fullName evidence="2">Uncharacterized protein</fullName>
    </submittedName>
</protein>
<evidence type="ECO:0000313" key="3">
    <source>
        <dbReference type="Proteomes" id="UP000693738"/>
    </source>
</evidence>
<dbReference type="Proteomes" id="UP000693738">
    <property type="component" value="Unassembled WGS sequence"/>
</dbReference>
<dbReference type="EMBL" id="CAJSTJ010000134">
    <property type="protein sequence ID" value="CAG7560423.1"/>
    <property type="molecule type" value="Genomic_DNA"/>
</dbReference>
<feature type="region of interest" description="Disordered" evidence="1">
    <location>
        <begin position="1"/>
        <end position="38"/>
    </location>
</feature>
<feature type="region of interest" description="Disordered" evidence="1">
    <location>
        <begin position="1048"/>
        <end position="1080"/>
    </location>
</feature>
<reference evidence="2" key="1">
    <citation type="submission" date="2021-05" db="EMBL/GenBank/DDBJ databases">
        <authorList>
            <person name="Khan N."/>
        </authorList>
    </citation>
    <scope>NUCLEOTIDE SEQUENCE</scope>
</reference>
<proteinExistence type="predicted"/>
<organism evidence="2 3">
    <name type="scientific">Fusarium equiseti</name>
    <name type="common">Fusarium scirpi</name>
    <dbReference type="NCBI Taxonomy" id="61235"/>
    <lineage>
        <taxon>Eukaryota</taxon>
        <taxon>Fungi</taxon>
        <taxon>Dikarya</taxon>
        <taxon>Ascomycota</taxon>
        <taxon>Pezizomycotina</taxon>
        <taxon>Sordariomycetes</taxon>
        <taxon>Hypocreomycetidae</taxon>
        <taxon>Hypocreales</taxon>
        <taxon>Nectriaceae</taxon>
        <taxon>Fusarium</taxon>
        <taxon>Fusarium incarnatum-equiseti species complex</taxon>
    </lineage>
</organism>
<evidence type="ECO:0000313" key="2">
    <source>
        <dbReference type="EMBL" id="CAG7560423.1"/>
    </source>
</evidence>